<evidence type="ECO:0000256" key="2">
    <source>
        <dbReference type="ARBA" id="ARBA00002704"/>
    </source>
</evidence>
<evidence type="ECO:0000313" key="10">
    <source>
        <dbReference type="Proteomes" id="UP001589833"/>
    </source>
</evidence>
<comment type="function">
    <text evidence="2">Catalyzes the hydrolysis of 5-hydroxyisourate (HIU) to 2-oxo-4-hydroxy-4-carboxy-5-ureidoimidazoline (OHCU).</text>
</comment>
<keyword evidence="6 7" id="KW-0378">Hydrolase</keyword>
<dbReference type="GO" id="GO:0033971">
    <property type="term" value="F:hydroxyisourate hydrolase activity"/>
    <property type="evidence" value="ECO:0007669"/>
    <property type="project" value="UniProtKB-EC"/>
</dbReference>
<dbReference type="Proteomes" id="UP001589833">
    <property type="component" value="Unassembled WGS sequence"/>
</dbReference>
<evidence type="ECO:0000256" key="6">
    <source>
        <dbReference type="ARBA" id="ARBA00022801"/>
    </source>
</evidence>
<dbReference type="PROSITE" id="PS00768">
    <property type="entry name" value="TRANSTHYRETIN_1"/>
    <property type="match status" value="1"/>
</dbReference>
<comment type="caution">
    <text evidence="9">The sequence shown here is derived from an EMBL/GenBank/DDBJ whole genome shotgun (WGS) entry which is preliminary data.</text>
</comment>
<organism evidence="9 10">
    <name type="scientific">Halalkalibacter alkalisediminis</name>
    <dbReference type="NCBI Taxonomy" id="935616"/>
    <lineage>
        <taxon>Bacteria</taxon>
        <taxon>Bacillati</taxon>
        <taxon>Bacillota</taxon>
        <taxon>Bacilli</taxon>
        <taxon>Bacillales</taxon>
        <taxon>Bacillaceae</taxon>
        <taxon>Halalkalibacter</taxon>
    </lineage>
</organism>
<evidence type="ECO:0000256" key="5">
    <source>
        <dbReference type="ARBA" id="ARBA00022631"/>
    </source>
</evidence>
<dbReference type="RefSeq" id="WP_273844938.1">
    <property type="nucleotide sequence ID" value="NZ_JAQQWT010000011.1"/>
</dbReference>
<dbReference type="PANTHER" id="PTHR10395">
    <property type="entry name" value="URICASE AND TRANSTHYRETIN-RELATED"/>
    <property type="match status" value="1"/>
</dbReference>
<dbReference type="NCBIfam" id="TIGR02962">
    <property type="entry name" value="hdxy_isourate"/>
    <property type="match status" value="1"/>
</dbReference>
<dbReference type="InterPro" id="IPR000895">
    <property type="entry name" value="Transthyretin/HIU_hydrolase"/>
</dbReference>
<dbReference type="EC" id="3.5.2.17" evidence="7"/>
<sequence>MSGRLTTHVLDISTGKPARDVHIELWAFNASNQLEKRIESKTNQDGRVDSPLLEGETMKMGVYQLQFHIGDYFRVTEQKEWASFLNVVPIQFTISNDQEHYHVPLLIAPGGYSTYRGS</sequence>
<reference evidence="9 10" key="1">
    <citation type="submission" date="2024-09" db="EMBL/GenBank/DDBJ databases">
        <authorList>
            <person name="Sun Q."/>
            <person name="Mori K."/>
        </authorList>
    </citation>
    <scope>NUCLEOTIDE SEQUENCE [LARGE SCALE GENOMIC DNA]</scope>
    <source>
        <strain evidence="9 10">NCAIM B.02301</strain>
    </source>
</reference>
<accession>A0ABV6NFL1</accession>
<comment type="subunit">
    <text evidence="4 7">Homotetramer.</text>
</comment>
<dbReference type="EMBL" id="JBHLTR010000007">
    <property type="protein sequence ID" value="MFC0558933.1"/>
    <property type="molecule type" value="Genomic_DNA"/>
</dbReference>
<dbReference type="CDD" id="cd05822">
    <property type="entry name" value="TLP_HIUase"/>
    <property type="match status" value="1"/>
</dbReference>
<name>A0ABV6NFL1_9BACI</name>
<comment type="catalytic activity">
    <reaction evidence="1 7">
        <text>5-hydroxyisourate + H2O = 5-hydroxy-2-oxo-4-ureido-2,5-dihydro-1H-imidazole-5-carboxylate + H(+)</text>
        <dbReference type="Rhea" id="RHEA:23736"/>
        <dbReference type="ChEBI" id="CHEBI:15377"/>
        <dbReference type="ChEBI" id="CHEBI:15378"/>
        <dbReference type="ChEBI" id="CHEBI:18072"/>
        <dbReference type="ChEBI" id="CHEBI:58639"/>
        <dbReference type="EC" id="3.5.2.17"/>
    </reaction>
</comment>
<keyword evidence="5 7" id="KW-0659">Purine metabolism</keyword>
<comment type="similarity">
    <text evidence="3 7">Belongs to the transthyretin family. 5-hydroxyisourate hydrolase subfamily.</text>
</comment>
<dbReference type="PANTHER" id="PTHR10395:SF7">
    <property type="entry name" value="5-HYDROXYISOURATE HYDROLASE"/>
    <property type="match status" value="1"/>
</dbReference>
<dbReference type="InterPro" id="IPR023419">
    <property type="entry name" value="Transthyretin_CS"/>
</dbReference>
<dbReference type="InterPro" id="IPR023418">
    <property type="entry name" value="Thyroxine_BS"/>
</dbReference>
<dbReference type="Pfam" id="PF00576">
    <property type="entry name" value="Transthyretin"/>
    <property type="match status" value="1"/>
</dbReference>
<gene>
    <name evidence="9" type="primary">uraH</name>
    <name evidence="9" type="ORF">ACFFH4_07690</name>
</gene>
<dbReference type="Gene3D" id="2.60.40.180">
    <property type="entry name" value="Transthyretin/hydroxyisourate hydrolase domain"/>
    <property type="match status" value="1"/>
</dbReference>
<dbReference type="SUPFAM" id="SSF49472">
    <property type="entry name" value="Transthyretin (synonym: prealbumin)"/>
    <property type="match status" value="1"/>
</dbReference>
<proteinExistence type="inferred from homology"/>
<dbReference type="InterPro" id="IPR036817">
    <property type="entry name" value="Transthyretin/HIU_hydrolase_sf"/>
</dbReference>
<dbReference type="InterPro" id="IPR014306">
    <property type="entry name" value="Hydroxyisourate_hydrolase"/>
</dbReference>
<dbReference type="InterPro" id="IPR023416">
    <property type="entry name" value="Transthyretin/HIU_hydrolase_d"/>
</dbReference>
<evidence type="ECO:0000259" key="8">
    <source>
        <dbReference type="Pfam" id="PF00576"/>
    </source>
</evidence>
<feature type="domain" description="Transthyretin/hydroxyisourate hydrolase" evidence="8">
    <location>
        <begin position="5"/>
        <end position="117"/>
    </location>
</feature>
<evidence type="ECO:0000256" key="3">
    <source>
        <dbReference type="ARBA" id="ARBA00009850"/>
    </source>
</evidence>
<keyword evidence="10" id="KW-1185">Reference proteome</keyword>
<dbReference type="PRINTS" id="PR00189">
    <property type="entry name" value="TRNSTHYRETIN"/>
</dbReference>
<protein>
    <recommendedName>
        <fullName evidence="7">5-hydroxyisourate hydrolase</fullName>
        <shortName evidence="7">HIU hydrolase</shortName>
        <shortName evidence="7">HIUHase</shortName>
        <ecNumber evidence="7">3.5.2.17</ecNumber>
    </recommendedName>
</protein>
<evidence type="ECO:0000313" key="9">
    <source>
        <dbReference type="EMBL" id="MFC0558933.1"/>
    </source>
</evidence>
<dbReference type="PROSITE" id="PS00769">
    <property type="entry name" value="TRANSTHYRETIN_2"/>
    <property type="match status" value="1"/>
</dbReference>
<evidence type="ECO:0000256" key="1">
    <source>
        <dbReference type="ARBA" id="ARBA00001043"/>
    </source>
</evidence>
<evidence type="ECO:0000256" key="4">
    <source>
        <dbReference type="ARBA" id="ARBA00011881"/>
    </source>
</evidence>
<evidence type="ECO:0000256" key="7">
    <source>
        <dbReference type="RuleBase" id="RU361270"/>
    </source>
</evidence>